<keyword evidence="5 10" id="KW-0812">Transmembrane</keyword>
<dbReference type="PANTHER" id="PTHR11214">
    <property type="entry name" value="BETA-1,3-N-ACETYLGLUCOSAMINYLTRANSFERASE"/>
    <property type="match status" value="1"/>
</dbReference>
<dbReference type="Proteomes" id="UP001164746">
    <property type="component" value="Chromosome 5"/>
</dbReference>
<evidence type="ECO:0000256" key="9">
    <source>
        <dbReference type="ARBA" id="ARBA00023136"/>
    </source>
</evidence>
<keyword evidence="4" id="KW-0808">Transferase</keyword>
<evidence type="ECO:0000256" key="6">
    <source>
        <dbReference type="ARBA" id="ARBA00022968"/>
    </source>
</evidence>
<protein>
    <recommendedName>
        <fullName evidence="10">Hexosyltransferase</fullName>
        <ecNumber evidence="10">2.4.1.-</ecNumber>
    </recommendedName>
</protein>
<dbReference type="Pfam" id="PF01762">
    <property type="entry name" value="Galactosyl_T"/>
    <property type="match status" value="1"/>
</dbReference>
<proteinExistence type="inferred from homology"/>
<dbReference type="PANTHER" id="PTHR11214:SF314">
    <property type="entry name" value="HEXOSYLTRANSFERASE"/>
    <property type="match status" value="1"/>
</dbReference>
<feature type="transmembrane region" description="Helical" evidence="10">
    <location>
        <begin position="15"/>
        <end position="36"/>
    </location>
</feature>
<dbReference type="InterPro" id="IPR002659">
    <property type="entry name" value="Glyco_trans_31"/>
</dbReference>
<dbReference type="EMBL" id="CP111016">
    <property type="protein sequence ID" value="WAR05034.1"/>
    <property type="molecule type" value="Genomic_DNA"/>
</dbReference>
<evidence type="ECO:0000256" key="8">
    <source>
        <dbReference type="ARBA" id="ARBA00023034"/>
    </source>
</evidence>
<name>A0ABY7E7A2_MYAAR</name>
<dbReference type="PROSITE" id="PS51257">
    <property type="entry name" value="PROKAR_LIPOPROTEIN"/>
    <property type="match status" value="1"/>
</dbReference>
<evidence type="ECO:0000256" key="5">
    <source>
        <dbReference type="ARBA" id="ARBA00022692"/>
    </source>
</evidence>
<reference evidence="11" key="1">
    <citation type="submission" date="2022-11" db="EMBL/GenBank/DDBJ databases">
        <title>Centuries of genome instability and evolution in soft-shell clam transmissible cancer (bioRxiv).</title>
        <authorList>
            <person name="Hart S.F.M."/>
            <person name="Yonemitsu M.A."/>
            <person name="Giersch R.M."/>
            <person name="Beal B.F."/>
            <person name="Arriagada G."/>
            <person name="Davis B.W."/>
            <person name="Ostrander E.A."/>
            <person name="Goff S.P."/>
            <person name="Metzger M.J."/>
        </authorList>
    </citation>
    <scope>NUCLEOTIDE SEQUENCE</scope>
    <source>
        <strain evidence="11">MELC-2E11</strain>
        <tissue evidence="11">Siphon/mantle</tissue>
    </source>
</reference>
<dbReference type="Gene3D" id="3.90.550.50">
    <property type="match status" value="1"/>
</dbReference>
<dbReference type="EC" id="2.4.1.-" evidence="10"/>
<evidence type="ECO:0000256" key="1">
    <source>
        <dbReference type="ARBA" id="ARBA00004323"/>
    </source>
</evidence>
<comment type="similarity">
    <text evidence="2 10">Belongs to the glycosyltransferase 31 family.</text>
</comment>
<keyword evidence="9 10" id="KW-0472">Membrane</keyword>
<keyword evidence="6 10" id="KW-0735">Signal-anchor</keyword>
<keyword evidence="3 10" id="KW-0328">Glycosyltransferase</keyword>
<evidence type="ECO:0000256" key="7">
    <source>
        <dbReference type="ARBA" id="ARBA00022989"/>
    </source>
</evidence>
<evidence type="ECO:0000256" key="10">
    <source>
        <dbReference type="RuleBase" id="RU363063"/>
    </source>
</evidence>
<evidence type="ECO:0000313" key="12">
    <source>
        <dbReference type="Proteomes" id="UP001164746"/>
    </source>
</evidence>
<evidence type="ECO:0000256" key="3">
    <source>
        <dbReference type="ARBA" id="ARBA00022676"/>
    </source>
</evidence>
<sequence>MDVQFKEGPTKMRKIVGFAIFVLCACAGVNVLFFSVTDDVTRQRLYSGYAYGSRHFANGPSSSKTIGALNENVLQRITQRKLHDTQSINSSNPTASDERIYSFSVNPHRACARNETTPGGELWGLLTIVISNVNNFKRRNAIRNTWGSTGNDTNSKLLFLVGLGVESRSYSAVTNEAKLYGDIIQVELLDQYKDLTYKSIAMLQWMIDYCPNAKFYMKTDDDVYANIENIVGALDSTKQRRKGFYCHVFKKAPAIRDINSKWYVSKTEYSGNVFPTYCAGPAYIFDASVIKDLYRSTLNSPFLSMEDVFITGLSAKPLNLFHQHDGRMDFNRREPTGCVFQKTLAAHQMTEADMFVIFSQLQSKEVDCDTNTNNYLTKFADS</sequence>
<evidence type="ECO:0000256" key="4">
    <source>
        <dbReference type="ARBA" id="ARBA00022679"/>
    </source>
</evidence>
<comment type="subcellular location">
    <subcellularLocation>
        <location evidence="1 10">Golgi apparatus membrane</location>
        <topology evidence="1 10">Single-pass type II membrane protein</topology>
    </subcellularLocation>
</comment>
<gene>
    <name evidence="11" type="ORF">MAR_020403</name>
</gene>
<accession>A0ABY7E7A2</accession>
<keyword evidence="7 10" id="KW-1133">Transmembrane helix</keyword>
<evidence type="ECO:0000313" key="11">
    <source>
        <dbReference type="EMBL" id="WAR05034.1"/>
    </source>
</evidence>
<keyword evidence="12" id="KW-1185">Reference proteome</keyword>
<evidence type="ECO:0000256" key="2">
    <source>
        <dbReference type="ARBA" id="ARBA00008661"/>
    </source>
</evidence>
<keyword evidence="8 10" id="KW-0333">Golgi apparatus</keyword>
<organism evidence="11 12">
    <name type="scientific">Mya arenaria</name>
    <name type="common">Soft-shell clam</name>
    <dbReference type="NCBI Taxonomy" id="6604"/>
    <lineage>
        <taxon>Eukaryota</taxon>
        <taxon>Metazoa</taxon>
        <taxon>Spiralia</taxon>
        <taxon>Lophotrochozoa</taxon>
        <taxon>Mollusca</taxon>
        <taxon>Bivalvia</taxon>
        <taxon>Autobranchia</taxon>
        <taxon>Heteroconchia</taxon>
        <taxon>Euheterodonta</taxon>
        <taxon>Imparidentia</taxon>
        <taxon>Neoheterodontei</taxon>
        <taxon>Myida</taxon>
        <taxon>Myoidea</taxon>
        <taxon>Myidae</taxon>
        <taxon>Mya</taxon>
    </lineage>
</organism>